<dbReference type="PANTHER" id="PTHR43806:SF66">
    <property type="entry name" value="SERIN ENDOPEPTIDASE"/>
    <property type="match status" value="1"/>
</dbReference>
<dbReference type="PROSITE" id="PS51892">
    <property type="entry name" value="SUBTILASE"/>
    <property type="match status" value="1"/>
</dbReference>
<protein>
    <recommendedName>
        <fullName evidence="14">Minor extracellular protease vpr</fullName>
    </recommendedName>
</protein>
<dbReference type="Pfam" id="PF06280">
    <property type="entry name" value="fn3_5"/>
    <property type="match status" value="1"/>
</dbReference>
<dbReference type="PRINTS" id="PR00723">
    <property type="entry name" value="SUBTILISIN"/>
</dbReference>
<dbReference type="GO" id="GO:0004252">
    <property type="term" value="F:serine-type endopeptidase activity"/>
    <property type="evidence" value="ECO:0007669"/>
    <property type="project" value="UniProtKB-UniRule"/>
</dbReference>
<comment type="similarity">
    <text evidence="1 7 8">Belongs to the peptidase S8 family.</text>
</comment>
<keyword evidence="4 7" id="KW-0378">Hydrolase</keyword>
<dbReference type="InterPro" id="IPR000209">
    <property type="entry name" value="Peptidase_S8/S53_dom"/>
</dbReference>
<evidence type="ECO:0008006" key="14">
    <source>
        <dbReference type="Google" id="ProtNLM"/>
    </source>
</evidence>
<evidence type="ECO:0000256" key="8">
    <source>
        <dbReference type="RuleBase" id="RU003355"/>
    </source>
</evidence>
<feature type="chain" id="PRO_5040514441" description="Minor extracellular protease vpr" evidence="9">
    <location>
        <begin position="27"/>
        <end position="877"/>
    </location>
</feature>
<evidence type="ECO:0000256" key="3">
    <source>
        <dbReference type="ARBA" id="ARBA00022729"/>
    </source>
</evidence>
<evidence type="ECO:0000256" key="2">
    <source>
        <dbReference type="ARBA" id="ARBA00022670"/>
    </source>
</evidence>
<dbReference type="InterPro" id="IPR015500">
    <property type="entry name" value="Peptidase_S8_subtilisin-rel"/>
</dbReference>
<feature type="active site" description="Charge relay system" evidence="6 7">
    <location>
        <position position="200"/>
    </location>
</feature>
<feature type="signal peptide" evidence="9">
    <location>
        <begin position="1"/>
        <end position="26"/>
    </location>
</feature>
<evidence type="ECO:0000259" key="11">
    <source>
        <dbReference type="Pfam" id="PF06280"/>
    </source>
</evidence>
<evidence type="ECO:0000313" key="12">
    <source>
        <dbReference type="EMBL" id="KAI1859774.1"/>
    </source>
</evidence>
<dbReference type="PROSITE" id="PS00138">
    <property type="entry name" value="SUBTILASE_SER"/>
    <property type="match status" value="1"/>
</dbReference>
<dbReference type="SUPFAM" id="SSF52743">
    <property type="entry name" value="Subtilisin-like"/>
    <property type="match status" value="1"/>
</dbReference>
<evidence type="ECO:0000259" key="10">
    <source>
        <dbReference type="Pfam" id="PF00082"/>
    </source>
</evidence>
<evidence type="ECO:0000256" key="7">
    <source>
        <dbReference type="PROSITE-ProRule" id="PRU01240"/>
    </source>
</evidence>
<dbReference type="GO" id="GO:0006508">
    <property type="term" value="P:proteolysis"/>
    <property type="evidence" value="ECO:0007669"/>
    <property type="project" value="UniProtKB-KW"/>
</dbReference>
<keyword evidence="5 7" id="KW-0720">Serine protease</keyword>
<dbReference type="PROSITE" id="PS00137">
    <property type="entry name" value="SUBTILASE_HIS"/>
    <property type="match status" value="1"/>
</dbReference>
<keyword evidence="3 9" id="KW-0732">Signal</keyword>
<evidence type="ECO:0000256" key="1">
    <source>
        <dbReference type="ARBA" id="ARBA00011073"/>
    </source>
</evidence>
<dbReference type="InterPro" id="IPR023827">
    <property type="entry name" value="Peptidase_S8_Asp-AS"/>
</dbReference>
<sequence length="877" mass="94738">MALPTIILQAALGLVWWVLGATAASASGLGDIFHPTRLIVQFSDVGSAKFRRRDGSLEVDGFMRTLSSQGANVEPAFSYTSTLFHGASFDFHNATQADIANIQSLPEVEKVWPASYITLDVEAEGIIDSAPDVWSPHKETNVSVVQDLGHNGAGVIVAIVDSGIDYTHPALGGGYGPGFKVESGWNFVDNNTDVKDCFGHGTHVAGIVAANDTFIKGVAPDARLRGYRIFGCVDGSTNDMAIAALLRAHEDGADVINASLGSANGFPDNPVAVVLSKIQAEGTLVVVAAGNSGVNGPYFSNDLGNVYGGLTVASIEHEELAAYQITAHSTSGNSRTMLYVSSDLRPFNLVGDFSAAYVAGNDTWAFDACFPVNKPPTLPDYQVLVLPRSKLCDSDWQSMDNTLNNKVTWAFWVNFEDAEYTVPGRIIYDAAIQPKGSAVISYEDGAWLVDEHQNGYNVSFTFTDSTTPLGASRPSLAGGRMDSWSSWGPTIDSRMKPEVAAPGGSIYSTWLNGTWAILSGTSMASPYIAGFSALVLEAFGTRSKRADAATYARSRIITSARSIKNPFDTDPLASVAQQGAGVVDAVKAIEYVTSAYPPQLYLNDTDHFAPNQEIEVTNAGNAAVSYTISHVAELTYFVRSLDTGRIALIPTHSNETRDMAQVEFSTTQLNIGPGETQKFSVMFTEPVGSDPATYPVYGGGVVISGDNGETLRVPYIGIKGSINSFPHWGGDSRPFLNESGETMVDGATYTFNDSTTVPYAPFEIVWSTNEVSLDFVDRYWDPANWTYPTIAGENNFYGHFRTEGDNSQFIATNFPLIQFPRGATQYYARPGATFTNGKEIVSGQYRYLRRSLKTFGDPHDIDGWQWDLSPWFEVIRG</sequence>
<dbReference type="PROSITE" id="PS00136">
    <property type="entry name" value="SUBTILASE_ASP"/>
    <property type="match status" value="1"/>
</dbReference>
<dbReference type="Gene3D" id="3.40.50.200">
    <property type="entry name" value="Peptidase S8/S53 domain"/>
    <property type="match status" value="2"/>
</dbReference>
<dbReference type="EMBL" id="JAFIMR010000033">
    <property type="protein sequence ID" value="KAI1859774.1"/>
    <property type="molecule type" value="Genomic_DNA"/>
</dbReference>
<accession>A0A9Q0AKJ3</accession>
<dbReference type="Pfam" id="PF00082">
    <property type="entry name" value="Peptidase_S8"/>
    <property type="match status" value="1"/>
</dbReference>
<feature type="active site" description="Charge relay system" evidence="6 7">
    <location>
        <position position="522"/>
    </location>
</feature>
<dbReference type="PANTHER" id="PTHR43806">
    <property type="entry name" value="PEPTIDASE S8"/>
    <property type="match status" value="1"/>
</dbReference>
<dbReference type="InterPro" id="IPR022398">
    <property type="entry name" value="Peptidase_S8_His-AS"/>
</dbReference>
<keyword evidence="13" id="KW-1185">Reference proteome</keyword>
<organism evidence="12 13">
    <name type="scientific">Neoarthrinium moseri</name>
    <dbReference type="NCBI Taxonomy" id="1658444"/>
    <lineage>
        <taxon>Eukaryota</taxon>
        <taxon>Fungi</taxon>
        <taxon>Dikarya</taxon>
        <taxon>Ascomycota</taxon>
        <taxon>Pezizomycotina</taxon>
        <taxon>Sordariomycetes</taxon>
        <taxon>Xylariomycetidae</taxon>
        <taxon>Amphisphaeriales</taxon>
        <taxon>Apiosporaceae</taxon>
        <taxon>Neoarthrinium</taxon>
    </lineage>
</organism>
<feature type="domain" description="C5a peptidase/Subtilisin-like protease SBT2-like Fn3-like" evidence="11">
    <location>
        <begin position="602"/>
        <end position="715"/>
    </location>
</feature>
<evidence type="ECO:0000256" key="4">
    <source>
        <dbReference type="ARBA" id="ARBA00022801"/>
    </source>
</evidence>
<dbReference type="InterPro" id="IPR034187">
    <property type="entry name" value="Peptidases_S8_5"/>
</dbReference>
<dbReference type="CDD" id="cd07489">
    <property type="entry name" value="Peptidases_S8_5"/>
    <property type="match status" value="1"/>
</dbReference>
<name>A0A9Q0AKJ3_9PEZI</name>
<evidence type="ECO:0000256" key="9">
    <source>
        <dbReference type="SAM" id="SignalP"/>
    </source>
</evidence>
<evidence type="ECO:0000313" key="13">
    <source>
        <dbReference type="Proteomes" id="UP000829685"/>
    </source>
</evidence>
<dbReference type="InterPro" id="IPR036852">
    <property type="entry name" value="Peptidase_S8/S53_dom_sf"/>
</dbReference>
<reference evidence="12" key="1">
    <citation type="submission" date="2021-03" db="EMBL/GenBank/DDBJ databases">
        <title>Revisited historic fungal species revealed as producer of novel bioactive compounds through whole genome sequencing and comparative genomics.</title>
        <authorList>
            <person name="Vignolle G.A."/>
            <person name="Hochenegger N."/>
            <person name="Mach R.L."/>
            <person name="Mach-Aigner A.R."/>
            <person name="Javad Rahimi M."/>
            <person name="Salim K.A."/>
            <person name="Chan C.M."/>
            <person name="Lim L.B.L."/>
            <person name="Cai F."/>
            <person name="Druzhinina I.S."/>
            <person name="U'Ren J.M."/>
            <person name="Derntl C."/>
        </authorList>
    </citation>
    <scope>NUCLEOTIDE SEQUENCE</scope>
    <source>
        <strain evidence="12">TUCIM 5799</strain>
    </source>
</reference>
<dbReference type="Proteomes" id="UP000829685">
    <property type="component" value="Unassembled WGS sequence"/>
</dbReference>
<keyword evidence="2 7" id="KW-0645">Protease</keyword>
<evidence type="ECO:0000256" key="5">
    <source>
        <dbReference type="ARBA" id="ARBA00022825"/>
    </source>
</evidence>
<feature type="domain" description="Peptidase S8/S53" evidence="10">
    <location>
        <begin position="152"/>
        <end position="564"/>
    </location>
</feature>
<proteinExistence type="inferred from homology"/>
<feature type="active site" description="Charge relay system" evidence="6 7">
    <location>
        <position position="161"/>
    </location>
</feature>
<dbReference type="InterPro" id="IPR050131">
    <property type="entry name" value="Peptidase_S8_subtilisin-like"/>
</dbReference>
<dbReference type="GO" id="GO:0016020">
    <property type="term" value="C:membrane"/>
    <property type="evidence" value="ECO:0007669"/>
    <property type="project" value="InterPro"/>
</dbReference>
<dbReference type="AlphaFoldDB" id="A0A9Q0AKJ3"/>
<dbReference type="InterPro" id="IPR010435">
    <property type="entry name" value="C5a/SBT2-like_Fn3"/>
</dbReference>
<dbReference type="InterPro" id="IPR023828">
    <property type="entry name" value="Peptidase_S8_Ser-AS"/>
</dbReference>
<comment type="caution">
    <text evidence="12">The sequence shown here is derived from an EMBL/GenBank/DDBJ whole genome shotgun (WGS) entry which is preliminary data.</text>
</comment>
<gene>
    <name evidence="12" type="ORF">JX265_010223</name>
</gene>
<evidence type="ECO:0000256" key="6">
    <source>
        <dbReference type="PIRSR" id="PIRSR615500-1"/>
    </source>
</evidence>